<organism evidence="6 7">
    <name type="scientific">Candidatus Endonucleibacter bathymodioli</name>
    <dbReference type="NCBI Taxonomy" id="539814"/>
    <lineage>
        <taxon>Bacteria</taxon>
        <taxon>Pseudomonadati</taxon>
        <taxon>Pseudomonadota</taxon>
        <taxon>Gammaproteobacteria</taxon>
        <taxon>Oceanospirillales</taxon>
        <taxon>Endozoicomonadaceae</taxon>
        <taxon>Candidatus Endonucleibacter</taxon>
    </lineage>
</organism>
<comment type="caution">
    <text evidence="6">The sequence shown here is derived from an EMBL/GenBank/DDBJ whole genome shotgun (WGS) entry which is preliminary data.</text>
</comment>
<dbReference type="InterPro" id="IPR011330">
    <property type="entry name" value="Glyco_hydro/deAcase_b/a-brl"/>
</dbReference>
<dbReference type="Proteomes" id="UP001178148">
    <property type="component" value="Unassembled WGS sequence"/>
</dbReference>
<evidence type="ECO:0000256" key="4">
    <source>
        <dbReference type="ARBA" id="ARBA00022842"/>
    </source>
</evidence>
<dbReference type="PANTHER" id="PTHR31609:SF1">
    <property type="entry name" value="CARBOHYDRATE DEACETYLASE"/>
    <property type="match status" value="1"/>
</dbReference>
<dbReference type="SUPFAM" id="SSF88713">
    <property type="entry name" value="Glycoside hydrolase/deacetylase"/>
    <property type="match status" value="1"/>
</dbReference>
<dbReference type="AlphaFoldDB" id="A0AA90NTB2"/>
<accession>A0AA90NTB2</accession>
<dbReference type="GO" id="GO:0019213">
    <property type="term" value="F:deacetylase activity"/>
    <property type="evidence" value="ECO:0007669"/>
    <property type="project" value="TreeGrafter"/>
</dbReference>
<dbReference type="EMBL" id="JASXSV010000008">
    <property type="protein sequence ID" value="MDP0588905.1"/>
    <property type="molecule type" value="Genomic_DNA"/>
</dbReference>
<name>A0AA90NTB2_9GAMM</name>
<dbReference type="GO" id="GO:0016787">
    <property type="term" value="F:hydrolase activity"/>
    <property type="evidence" value="ECO:0007669"/>
    <property type="project" value="UniProtKB-KW"/>
</dbReference>
<evidence type="ECO:0000313" key="7">
    <source>
        <dbReference type="Proteomes" id="UP001178148"/>
    </source>
</evidence>
<dbReference type="Gene3D" id="3.20.20.370">
    <property type="entry name" value="Glycoside hydrolase/deacetylase"/>
    <property type="match status" value="1"/>
</dbReference>
<dbReference type="PANTHER" id="PTHR31609">
    <property type="entry name" value="YDJC DEACETYLASE FAMILY MEMBER"/>
    <property type="match status" value="1"/>
</dbReference>
<reference evidence="6 7" key="1">
    <citation type="journal article" date="2023" name="bioRxiv">
        <title>An intranuclear bacterial parasite of deep-sea mussels expresses apoptosis inhibitors acquired from its host.</title>
        <authorList>
            <person name="Gonzalez Porras M.A."/>
            <person name="Assie A."/>
            <person name="Tietjen M."/>
            <person name="Violette M."/>
            <person name="Kleiner M."/>
            <person name="Gruber-Vodicka H."/>
            <person name="Dubilier N."/>
            <person name="Leisch N."/>
        </authorList>
    </citation>
    <scope>NUCLEOTIDE SEQUENCE [LARGE SCALE GENOMIC DNA]</scope>
    <source>
        <strain evidence="6">IAP13</strain>
    </source>
</reference>
<dbReference type="GO" id="GO:0005975">
    <property type="term" value="P:carbohydrate metabolic process"/>
    <property type="evidence" value="ECO:0007669"/>
    <property type="project" value="InterPro"/>
</dbReference>
<evidence type="ECO:0000256" key="1">
    <source>
        <dbReference type="ARBA" id="ARBA00001946"/>
    </source>
</evidence>
<keyword evidence="3" id="KW-0378">Hydrolase</keyword>
<protein>
    <submittedName>
        <fullName evidence="6">ChbG/HpnK family deacetylase</fullName>
    </submittedName>
</protein>
<dbReference type="CDD" id="cd10807">
    <property type="entry name" value="YdjC_like_3"/>
    <property type="match status" value="1"/>
</dbReference>
<sequence>MKQISLCADDFAITPAVSKAILSLVNKNAIQAVSCMVTMPNWQIDASHLQEYYGQIDIGLHLNFTENTGLTSSYKTGFPSLAKILIMSHFRVLNYNQLLEEIHAQVNCFINTLGRYPDFIDGHQHVHHLPQIRKALLTVMKEKLPPDSTWVRSVSPLVYQKKSLKSIIIEGSGALSLRGALARSGYNTNTSFAGVYSLSPKESFRPLMQLWLRHLSDGGLIMCHPGEIDRDNGCSEKLEHADARQIEFDYLGSTKFTDDCQSAGIQLSKPSAIFKNICPITYS</sequence>
<proteinExistence type="predicted"/>
<dbReference type="GO" id="GO:0046872">
    <property type="term" value="F:metal ion binding"/>
    <property type="evidence" value="ECO:0007669"/>
    <property type="project" value="UniProtKB-KW"/>
</dbReference>
<gene>
    <name evidence="6" type="ORF">QS748_06830</name>
</gene>
<evidence type="ECO:0000313" key="6">
    <source>
        <dbReference type="EMBL" id="MDP0588905.1"/>
    </source>
</evidence>
<comment type="cofactor">
    <cofactor evidence="1">
        <name>Mg(2+)</name>
        <dbReference type="ChEBI" id="CHEBI:18420"/>
    </cofactor>
</comment>
<keyword evidence="4" id="KW-0460">Magnesium</keyword>
<dbReference type="Pfam" id="PF04794">
    <property type="entry name" value="YdjC"/>
    <property type="match status" value="1"/>
</dbReference>
<evidence type="ECO:0000256" key="3">
    <source>
        <dbReference type="ARBA" id="ARBA00022801"/>
    </source>
</evidence>
<keyword evidence="2" id="KW-0479">Metal-binding</keyword>
<keyword evidence="5" id="KW-0119">Carbohydrate metabolism</keyword>
<evidence type="ECO:0000256" key="2">
    <source>
        <dbReference type="ARBA" id="ARBA00022723"/>
    </source>
</evidence>
<evidence type="ECO:0000256" key="5">
    <source>
        <dbReference type="ARBA" id="ARBA00023277"/>
    </source>
</evidence>
<dbReference type="InterPro" id="IPR006879">
    <property type="entry name" value="YdjC-like"/>
</dbReference>
<keyword evidence="7" id="KW-1185">Reference proteome</keyword>